<evidence type="ECO:0000313" key="2">
    <source>
        <dbReference type="Proteomes" id="UP001472677"/>
    </source>
</evidence>
<proteinExistence type="predicted"/>
<dbReference type="EMBL" id="JBBPBM010001266">
    <property type="protein sequence ID" value="KAK8485626.1"/>
    <property type="molecule type" value="Genomic_DNA"/>
</dbReference>
<reference evidence="1 2" key="1">
    <citation type="journal article" date="2024" name="G3 (Bethesda)">
        <title>Genome assembly of Hibiscus sabdariffa L. provides insights into metabolisms of medicinal natural products.</title>
        <authorList>
            <person name="Kim T."/>
        </authorList>
    </citation>
    <scope>NUCLEOTIDE SEQUENCE [LARGE SCALE GENOMIC DNA]</scope>
    <source>
        <strain evidence="1">TK-2024</strain>
        <tissue evidence="1">Old leaves</tissue>
    </source>
</reference>
<dbReference type="SUPFAM" id="SSF54928">
    <property type="entry name" value="RNA-binding domain, RBD"/>
    <property type="match status" value="1"/>
</dbReference>
<sequence length="116" mass="13279">MNILKEAFSEYGKIVGAYIAYNNLKHVDYKSTLAFLRFSKMEEDARAVELGDHVKMDGFLDNKISKPQKANVQRTKETPEPKQHGKKANVQRTIKVSTTAFEDDRCWINEDSSNPL</sequence>
<keyword evidence="2" id="KW-1185">Reference proteome</keyword>
<dbReference type="InterPro" id="IPR035979">
    <property type="entry name" value="RBD_domain_sf"/>
</dbReference>
<dbReference type="Proteomes" id="UP001472677">
    <property type="component" value="Unassembled WGS sequence"/>
</dbReference>
<organism evidence="1 2">
    <name type="scientific">Hibiscus sabdariffa</name>
    <name type="common">roselle</name>
    <dbReference type="NCBI Taxonomy" id="183260"/>
    <lineage>
        <taxon>Eukaryota</taxon>
        <taxon>Viridiplantae</taxon>
        <taxon>Streptophyta</taxon>
        <taxon>Embryophyta</taxon>
        <taxon>Tracheophyta</taxon>
        <taxon>Spermatophyta</taxon>
        <taxon>Magnoliopsida</taxon>
        <taxon>eudicotyledons</taxon>
        <taxon>Gunneridae</taxon>
        <taxon>Pentapetalae</taxon>
        <taxon>rosids</taxon>
        <taxon>malvids</taxon>
        <taxon>Malvales</taxon>
        <taxon>Malvaceae</taxon>
        <taxon>Malvoideae</taxon>
        <taxon>Hibiscus</taxon>
    </lineage>
</organism>
<gene>
    <name evidence="1" type="ORF">V6N12_003491</name>
</gene>
<protein>
    <submittedName>
        <fullName evidence="1">Uncharacterized protein</fullName>
    </submittedName>
</protein>
<accession>A0ABR1ZY12</accession>
<name>A0ABR1ZY12_9ROSI</name>
<comment type="caution">
    <text evidence="1">The sequence shown here is derived from an EMBL/GenBank/DDBJ whole genome shotgun (WGS) entry which is preliminary data.</text>
</comment>
<evidence type="ECO:0000313" key="1">
    <source>
        <dbReference type="EMBL" id="KAK8485626.1"/>
    </source>
</evidence>